<dbReference type="Proteomes" id="UP000288716">
    <property type="component" value="Unassembled WGS sequence"/>
</dbReference>
<protein>
    <submittedName>
        <fullName evidence="1">Uncharacterized protein</fullName>
    </submittedName>
</protein>
<dbReference type="AlphaFoldDB" id="A0A443RYC4"/>
<sequence length="114" mass="13583">MYLGKRKWIEGTVHKRTRNVAYEIHANGKIHRRHMDQLRRREEPLEFTFKNDLNGNSTSFNQFITEEEQQPFTSNDAVTPQQGTIGKYQKRCRELSPLKSLRVTKPPERYDFDT</sequence>
<evidence type="ECO:0000313" key="1">
    <source>
        <dbReference type="EMBL" id="RWS20270.1"/>
    </source>
</evidence>
<dbReference type="OrthoDB" id="5978043at2759"/>
<proteinExistence type="predicted"/>
<dbReference type="STRING" id="299467.A0A443RYC4"/>
<organism evidence="1 2">
    <name type="scientific">Leptotrombidium deliense</name>
    <dbReference type="NCBI Taxonomy" id="299467"/>
    <lineage>
        <taxon>Eukaryota</taxon>
        <taxon>Metazoa</taxon>
        <taxon>Ecdysozoa</taxon>
        <taxon>Arthropoda</taxon>
        <taxon>Chelicerata</taxon>
        <taxon>Arachnida</taxon>
        <taxon>Acari</taxon>
        <taxon>Acariformes</taxon>
        <taxon>Trombidiformes</taxon>
        <taxon>Prostigmata</taxon>
        <taxon>Anystina</taxon>
        <taxon>Parasitengona</taxon>
        <taxon>Trombiculoidea</taxon>
        <taxon>Trombiculidae</taxon>
        <taxon>Leptotrombidium</taxon>
    </lineage>
</organism>
<dbReference type="VEuPathDB" id="VectorBase:LDEU011771"/>
<accession>A0A443RYC4</accession>
<name>A0A443RYC4_9ACAR</name>
<dbReference type="EMBL" id="NCKV01018710">
    <property type="protein sequence ID" value="RWS20270.1"/>
    <property type="molecule type" value="Genomic_DNA"/>
</dbReference>
<gene>
    <name evidence="1" type="ORF">B4U80_01340</name>
</gene>
<evidence type="ECO:0000313" key="2">
    <source>
        <dbReference type="Proteomes" id="UP000288716"/>
    </source>
</evidence>
<keyword evidence="2" id="KW-1185">Reference proteome</keyword>
<reference evidence="1 2" key="1">
    <citation type="journal article" date="2018" name="Gigascience">
        <title>Genomes of trombidid mites reveal novel predicted allergens and laterally-transferred genes associated with secondary metabolism.</title>
        <authorList>
            <person name="Dong X."/>
            <person name="Chaisiri K."/>
            <person name="Xia D."/>
            <person name="Armstrong S.D."/>
            <person name="Fang Y."/>
            <person name="Donnelly M.J."/>
            <person name="Kadowaki T."/>
            <person name="McGarry J.W."/>
            <person name="Darby A.C."/>
            <person name="Makepeace B.L."/>
        </authorList>
    </citation>
    <scope>NUCLEOTIDE SEQUENCE [LARGE SCALE GENOMIC DNA]</scope>
    <source>
        <strain evidence="1">UoL-UT</strain>
    </source>
</reference>
<comment type="caution">
    <text evidence="1">The sequence shown here is derived from an EMBL/GenBank/DDBJ whole genome shotgun (WGS) entry which is preliminary data.</text>
</comment>